<protein>
    <submittedName>
        <fullName evidence="1">Uncharacterized protein</fullName>
    </submittedName>
</protein>
<reference evidence="1" key="1">
    <citation type="submission" date="2023-10" db="EMBL/GenBank/DDBJ databases">
        <authorList>
            <person name="Rodriguez Cubillos JULIANA M."/>
            <person name="De Vega J."/>
        </authorList>
    </citation>
    <scope>NUCLEOTIDE SEQUENCE</scope>
</reference>
<gene>
    <name evidence="1" type="ORF">MILVUS5_LOCUS34705</name>
</gene>
<sequence>MKVQGHFVLPVFYKVGPSDLRKLEKTYGEAMAIHMANSNPNIDKWKASLHKVANFSGFHYKKGDVYEYEFIGTIVEEVLRKIKLVALPVGDYLVGLESQKEHVTSLLNEVNMVGIHGIGGIGKTTLALAVYNLICHQFQGSCFLEKVRENSDKNGLIYLQKILLSQIVGDKNIEITSVRQGISILQQRLNQKKVLLLLDDVDNEEQLQAIAGKSDWFGLGSRVIITTRDKRLLTCHGVERTYEVKGLNNKDAFELLRWKALRNEFSPSYNDFLLAQLHNPKLYANKLIRQKTNIVISGYAHVLERAVAYASGLPLALEVIGSHFFNKTIEQCKYALDRYERVPDKKIQTTLQLSFDALQEEEKSVFLDICCFFKGYKLERVEQILHAHHGVIMKDHINVLVEKSLIKISESGYVTLHDLVEDMGKEIVRQESPEDPGKRSRLWASKDIIQVLQENTGTSKIEIIHLNRWNIEVEWDFKAFKKMGKLRTLISSNVDLSKSPKYLPNSLRVMEWYDCPSSNLPFDFYQKIDKSVGYLFDGFVDKLKTMSIRSCIKLRSIPPLKLASLEELDLSECYCLENFPHVADGLLGKLKTMSLRCCFKLRSIPPLKLNSLEKLDLSRCYSLESFSPVVDGFLGKLKTLLVTSCHNLISIPPLKLDSLEELDLSHCYSLESFPPVVDGLADKLKTMSIRNCIKIRIIPPLMLASLEKLDLSNCTSLESFSPVVDGLMDKLKIMNVRSCINLRSIPPLKLDSLEKLDLSNCYSLESFPPVVDGFLGKLKTLLVTSCHNLRSIPPLKLDSLEELDLSCCYSLESFPSVMDGLLDKLKFLNIEHCIMLRSIPPLRLSSLEKFNLSYCLSLESFPKILGEIRNIPGLLLYETPIKAFPFRNLTPPPTSYPCKCGIAQFPNRVVAMSMLAEFTIMGEGKVIPMQSSHVEYICLRNCELSDEYLSKSLMLFANVKELHLTNNQFTVLPKSIEKCHFLWRLVLDDCEELQEIKGIPPCLRMLSALNCQSLTSSSKRKLLNQELHEVGNTWFRLPRAKIPEWFDHQCSEGLSVSFWFRNKFPDIILCVGSPLTWFPNHLHRVRVIINGNTFFYTHGLNIGCSLKKMYHLHLFHMKMEKFNDNMDKALLENKWNHAEKMMLTLCYARDVEAEESIGHSFFNCFSQGTDIPEATLPEPFSQNSCNLIFKDGPVNLSTELSSTYSDVELSLTNLHLSPSFRKHFSQNLKTRCHPINLTALTTKEVKAHCRKNAHNCLIVSVILTQKEASRRNYPQCVFNQMLSIYTST</sequence>
<evidence type="ECO:0000313" key="2">
    <source>
        <dbReference type="Proteomes" id="UP001177021"/>
    </source>
</evidence>
<proteinExistence type="predicted"/>
<comment type="caution">
    <text evidence="1">The sequence shown here is derived from an EMBL/GenBank/DDBJ whole genome shotgun (WGS) entry which is preliminary data.</text>
</comment>
<keyword evidence="2" id="KW-1185">Reference proteome</keyword>
<organism evidence="1 2">
    <name type="scientific">Trifolium pratense</name>
    <name type="common">Red clover</name>
    <dbReference type="NCBI Taxonomy" id="57577"/>
    <lineage>
        <taxon>Eukaryota</taxon>
        <taxon>Viridiplantae</taxon>
        <taxon>Streptophyta</taxon>
        <taxon>Embryophyta</taxon>
        <taxon>Tracheophyta</taxon>
        <taxon>Spermatophyta</taxon>
        <taxon>Magnoliopsida</taxon>
        <taxon>eudicotyledons</taxon>
        <taxon>Gunneridae</taxon>
        <taxon>Pentapetalae</taxon>
        <taxon>rosids</taxon>
        <taxon>fabids</taxon>
        <taxon>Fabales</taxon>
        <taxon>Fabaceae</taxon>
        <taxon>Papilionoideae</taxon>
        <taxon>50 kb inversion clade</taxon>
        <taxon>NPAAA clade</taxon>
        <taxon>Hologalegina</taxon>
        <taxon>IRL clade</taxon>
        <taxon>Trifolieae</taxon>
        <taxon>Trifolium</taxon>
    </lineage>
</organism>
<dbReference type="Proteomes" id="UP001177021">
    <property type="component" value="Unassembled WGS sequence"/>
</dbReference>
<accession>A0ACB0LRI5</accession>
<name>A0ACB0LRI5_TRIPR</name>
<dbReference type="EMBL" id="CASHSV030000615">
    <property type="protein sequence ID" value="CAJ2670709.1"/>
    <property type="molecule type" value="Genomic_DNA"/>
</dbReference>
<evidence type="ECO:0000313" key="1">
    <source>
        <dbReference type="EMBL" id="CAJ2670709.1"/>
    </source>
</evidence>